<feature type="signal peptide" evidence="2">
    <location>
        <begin position="1"/>
        <end position="22"/>
    </location>
</feature>
<feature type="transmembrane region" description="Helical" evidence="1">
    <location>
        <begin position="312"/>
        <end position="333"/>
    </location>
</feature>
<keyword evidence="1" id="KW-1133">Transmembrane helix</keyword>
<sequence>MYSTLVCSFLLCLLLFPTRSFADEAGTEEKMGFSVESIIPENQVDRTKTYFYLSVMPEQTQTIQVKLKSLQEAPVTVQINIHDAVSSSIGAIDYAQEKPKLDQSLTDPITKVVRMKDDVKEVTLKNKEEKVVDFEITPPKTPFAGVKLGSLRFLRKNETADKQTSGLIPQYARVIAVMLTEDEEPFNQGAELHLKRVGLQLSNGRKVIAARIQNDQPKVLQEMTIQGSVRRKGEKKSLAKQKLENFSVAPNSNFDFEIPLGLEPFEAGTYIFTGKAEGDGRTWQWTKEFTIGKEHADKINEETAYKVVIPNWVPWTALGLIGALAVLVSYLLSRQQKWKKEGK</sequence>
<keyword evidence="1" id="KW-0472">Membrane</keyword>
<reference evidence="5 6" key="1">
    <citation type="submission" date="2021-03" db="EMBL/GenBank/DDBJ databases">
        <title>Enterococcal diversity collection.</title>
        <authorList>
            <person name="Gilmore M.S."/>
            <person name="Schwartzman J."/>
            <person name="Van Tyne D."/>
            <person name="Martin M."/>
            <person name="Earl A.M."/>
            <person name="Manson A.L."/>
            <person name="Straub T."/>
            <person name="Salamzade R."/>
            <person name="Saavedra J."/>
            <person name="Lebreton F."/>
            <person name="Prichula J."/>
            <person name="Schaufler K."/>
            <person name="Gaca A."/>
            <person name="Sgardioli B."/>
            <person name="Wagenaar J."/>
            <person name="Strong T."/>
        </authorList>
    </citation>
    <scope>NUCLEOTIDE SEQUENCE [LARGE SCALE GENOMIC DNA]</scope>
    <source>
        <strain evidence="5 6">MJM16</strain>
    </source>
</reference>
<dbReference type="EMBL" id="JAFLVR010000102">
    <property type="protein sequence ID" value="MBO0455125.1"/>
    <property type="molecule type" value="Genomic_DNA"/>
</dbReference>
<organism evidence="5 6">
    <name type="scientific">Candidatus Enterococcus murrayae</name>
    <dbReference type="NCBI Taxonomy" id="2815321"/>
    <lineage>
        <taxon>Bacteria</taxon>
        <taxon>Bacillati</taxon>
        <taxon>Bacillota</taxon>
        <taxon>Bacilli</taxon>
        <taxon>Lactobacillales</taxon>
        <taxon>Enterococcaceae</taxon>
        <taxon>Enterococcus</taxon>
    </lineage>
</organism>
<keyword evidence="6" id="KW-1185">Reference proteome</keyword>
<keyword evidence="1" id="KW-0812">Transmembrane</keyword>
<gene>
    <name evidence="5" type="ORF">JZO85_22990</name>
</gene>
<evidence type="ECO:0000313" key="5">
    <source>
        <dbReference type="EMBL" id="MBO0455125.1"/>
    </source>
</evidence>
<evidence type="ECO:0000259" key="4">
    <source>
        <dbReference type="Pfam" id="PF11797"/>
    </source>
</evidence>
<keyword evidence="2" id="KW-0732">Signal</keyword>
<feature type="chain" id="PRO_5046666526" evidence="2">
    <location>
        <begin position="23"/>
        <end position="343"/>
    </location>
</feature>
<comment type="caution">
    <text evidence="5">The sequence shown here is derived from an EMBL/GenBank/DDBJ whole genome shotgun (WGS) entry which is preliminary data.</text>
</comment>
<evidence type="ECO:0000256" key="2">
    <source>
        <dbReference type="SAM" id="SignalP"/>
    </source>
</evidence>
<name>A0ABS3HNW1_9ENTE</name>
<evidence type="ECO:0000259" key="3">
    <source>
        <dbReference type="Pfam" id="PF06030"/>
    </source>
</evidence>
<dbReference type="InterPro" id="IPR021759">
    <property type="entry name" value="WxLIP_HBD"/>
</dbReference>
<feature type="domain" description="WxL Interacting Protein peptidoglycan binding" evidence="3">
    <location>
        <begin position="33"/>
        <end position="153"/>
    </location>
</feature>
<dbReference type="InterPro" id="IPR010317">
    <property type="entry name" value="WxLIP_PGBD"/>
</dbReference>
<protein>
    <submittedName>
        <fullName evidence="5">DUF916 and DUF3324 domain-containing protein</fullName>
    </submittedName>
</protein>
<dbReference type="Pfam" id="PF11797">
    <property type="entry name" value="WxLIP_HBD"/>
    <property type="match status" value="1"/>
</dbReference>
<dbReference type="Proteomes" id="UP000664495">
    <property type="component" value="Unassembled WGS sequence"/>
</dbReference>
<feature type="domain" description="WxL Interacting Protein host binding" evidence="4">
    <location>
        <begin position="165"/>
        <end position="301"/>
    </location>
</feature>
<dbReference type="Pfam" id="PF06030">
    <property type="entry name" value="WxLIP_PGBD"/>
    <property type="match status" value="1"/>
</dbReference>
<proteinExistence type="predicted"/>
<evidence type="ECO:0000313" key="6">
    <source>
        <dbReference type="Proteomes" id="UP000664495"/>
    </source>
</evidence>
<accession>A0ABS3HNW1</accession>
<evidence type="ECO:0000256" key="1">
    <source>
        <dbReference type="SAM" id="Phobius"/>
    </source>
</evidence>